<dbReference type="GO" id="GO:0000978">
    <property type="term" value="F:RNA polymerase II cis-regulatory region sequence-specific DNA binding"/>
    <property type="evidence" value="ECO:0007669"/>
    <property type="project" value="TreeGrafter"/>
</dbReference>
<dbReference type="AlphaFoldDB" id="A0A979F3X9"/>
<evidence type="ECO:0000256" key="9">
    <source>
        <dbReference type="ARBA" id="ARBA00023125"/>
    </source>
</evidence>
<dbReference type="GO" id="GO:0000785">
    <property type="term" value="C:chromatin"/>
    <property type="evidence" value="ECO:0007669"/>
    <property type="project" value="TreeGrafter"/>
</dbReference>
<dbReference type="Proteomes" id="UP000221080">
    <property type="component" value="Chromosome 12"/>
</dbReference>
<evidence type="ECO:0000313" key="15">
    <source>
        <dbReference type="Proteomes" id="UP000221080"/>
    </source>
</evidence>
<organism evidence="15 16">
    <name type="scientific">Ictalurus punctatus</name>
    <name type="common">Channel catfish</name>
    <name type="synonym">Silurus punctatus</name>
    <dbReference type="NCBI Taxonomy" id="7998"/>
    <lineage>
        <taxon>Eukaryota</taxon>
        <taxon>Metazoa</taxon>
        <taxon>Chordata</taxon>
        <taxon>Craniata</taxon>
        <taxon>Vertebrata</taxon>
        <taxon>Euteleostomi</taxon>
        <taxon>Actinopterygii</taxon>
        <taxon>Neopterygii</taxon>
        <taxon>Teleostei</taxon>
        <taxon>Ostariophysi</taxon>
        <taxon>Siluriformes</taxon>
        <taxon>Ictaluridae</taxon>
        <taxon>Ictalurus</taxon>
    </lineage>
</organism>
<protein>
    <submittedName>
        <fullName evidence="16">Zinc finger protein 239</fullName>
    </submittedName>
</protein>
<dbReference type="OrthoDB" id="654211at2759"/>
<dbReference type="InterPro" id="IPR013087">
    <property type="entry name" value="Znf_C2H2_type"/>
</dbReference>
<dbReference type="GO" id="GO:0031519">
    <property type="term" value="C:PcG protein complex"/>
    <property type="evidence" value="ECO:0007669"/>
    <property type="project" value="TreeGrafter"/>
</dbReference>
<dbReference type="Gene3D" id="3.30.160.60">
    <property type="entry name" value="Classic Zinc Finger"/>
    <property type="match status" value="8"/>
</dbReference>
<keyword evidence="10" id="KW-0804">Transcription</keyword>
<dbReference type="PROSITE" id="PS00028">
    <property type="entry name" value="ZINC_FINGER_C2H2_1"/>
    <property type="match status" value="8"/>
</dbReference>
<keyword evidence="15" id="KW-1185">Reference proteome</keyword>
<dbReference type="GeneID" id="124628719"/>
<dbReference type="GO" id="GO:0008270">
    <property type="term" value="F:zinc ion binding"/>
    <property type="evidence" value="ECO:0007669"/>
    <property type="project" value="UniProtKB-KW"/>
</dbReference>
<dbReference type="FunFam" id="3.30.160.60:FF:002343">
    <property type="entry name" value="Zinc finger protein 33A"/>
    <property type="match status" value="2"/>
</dbReference>
<feature type="compositionally biased region" description="Polar residues" evidence="13">
    <location>
        <begin position="32"/>
        <end position="50"/>
    </location>
</feature>
<evidence type="ECO:0000256" key="10">
    <source>
        <dbReference type="ARBA" id="ARBA00023163"/>
    </source>
</evidence>
<keyword evidence="9" id="KW-0238">DNA-binding</keyword>
<feature type="domain" description="C2H2-type" evidence="14">
    <location>
        <begin position="335"/>
        <end position="362"/>
    </location>
</feature>
<dbReference type="SUPFAM" id="SSF57667">
    <property type="entry name" value="beta-beta-alpha zinc fingers"/>
    <property type="match status" value="4"/>
</dbReference>
<evidence type="ECO:0000256" key="6">
    <source>
        <dbReference type="ARBA" id="ARBA00022771"/>
    </source>
</evidence>
<evidence type="ECO:0000256" key="11">
    <source>
        <dbReference type="ARBA" id="ARBA00023242"/>
    </source>
</evidence>
<reference evidence="15" key="1">
    <citation type="journal article" date="2016" name="Nat. Commun.">
        <title>The channel catfish genome sequence provides insights into the evolution of scale formation in teleosts.</title>
        <authorList>
            <person name="Liu Z."/>
            <person name="Liu S."/>
            <person name="Yao J."/>
            <person name="Bao L."/>
            <person name="Zhang J."/>
            <person name="Li Y."/>
            <person name="Jiang C."/>
            <person name="Sun L."/>
            <person name="Wang R."/>
            <person name="Zhang Y."/>
            <person name="Zhou T."/>
            <person name="Zeng Q."/>
            <person name="Fu Q."/>
            <person name="Gao S."/>
            <person name="Li N."/>
            <person name="Koren S."/>
            <person name="Jiang Y."/>
            <person name="Zimin A."/>
            <person name="Xu P."/>
            <person name="Phillippy A.M."/>
            <person name="Geng X."/>
            <person name="Song L."/>
            <person name="Sun F."/>
            <person name="Li C."/>
            <person name="Wang X."/>
            <person name="Chen A."/>
            <person name="Jin Y."/>
            <person name="Yuan Z."/>
            <person name="Yang Y."/>
            <person name="Tan S."/>
            <person name="Peatman E."/>
            <person name="Lu J."/>
            <person name="Qin Z."/>
            <person name="Dunham R."/>
            <person name="Li Z."/>
            <person name="Sonstegard T."/>
            <person name="Feng J."/>
            <person name="Danzmann R.G."/>
            <person name="Schroeder S."/>
            <person name="Scheffler B."/>
            <person name="Duke M.V."/>
            <person name="Ballard L."/>
            <person name="Kucuktas H."/>
            <person name="Kaltenboeck L."/>
            <person name="Liu H."/>
            <person name="Armbruster J."/>
            <person name="Xie Y."/>
            <person name="Kirby M.L."/>
            <person name="Tian Y."/>
            <person name="Flanagan M.E."/>
            <person name="Mu W."/>
            <person name="Waldbieser G.C."/>
        </authorList>
    </citation>
    <scope>NUCLEOTIDE SEQUENCE [LARGE SCALE GENOMIC DNA]</scope>
    <source>
        <strain evidence="15">SDA103</strain>
    </source>
</reference>
<feature type="domain" description="C2H2-type" evidence="14">
    <location>
        <begin position="363"/>
        <end position="390"/>
    </location>
</feature>
<feature type="domain" description="C2H2-type" evidence="14">
    <location>
        <begin position="279"/>
        <end position="306"/>
    </location>
</feature>
<dbReference type="SMART" id="SM00355">
    <property type="entry name" value="ZnF_C2H2"/>
    <property type="match status" value="8"/>
</dbReference>
<dbReference type="Pfam" id="PF00096">
    <property type="entry name" value="zf-C2H2"/>
    <property type="match status" value="8"/>
</dbReference>
<evidence type="ECO:0000256" key="13">
    <source>
        <dbReference type="SAM" id="MobiDB-lite"/>
    </source>
</evidence>
<dbReference type="FunFam" id="3.30.160.60:FF:001239">
    <property type="entry name" value="Zinc finger protein 615"/>
    <property type="match status" value="1"/>
</dbReference>
<keyword evidence="5" id="KW-0677">Repeat</keyword>
<dbReference type="PANTHER" id="PTHR14003:SF23">
    <property type="entry name" value="ZINC FINGER PROTEIN 143"/>
    <property type="match status" value="1"/>
</dbReference>
<evidence type="ECO:0000256" key="12">
    <source>
        <dbReference type="PROSITE-ProRule" id="PRU00042"/>
    </source>
</evidence>
<feature type="domain" description="C2H2-type" evidence="14">
    <location>
        <begin position="251"/>
        <end position="278"/>
    </location>
</feature>
<evidence type="ECO:0000313" key="16">
    <source>
        <dbReference type="RefSeq" id="XP_047014884.2"/>
    </source>
</evidence>
<feature type="domain" description="C2H2-type" evidence="14">
    <location>
        <begin position="167"/>
        <end position="194"/>
    </location>
</feature>
<accession>A0A979F3X9</accession>
<evidence type="ECO:0000259" key="14">
    <source>
        <dbReference type="PROSITE" id="PS50157"/>
    </source>
</evidence>
<comment type="function">
    <text evidence="1">May be involved in transcriptional regulation.</text>
</comment>
<dbReference type="RefSeq" id="XP_047014884.2">
    <property type="nucleotide sequence ID" value="XM_047158928.2"/>
</dbReference>
<evidence type="ECO:0000256" key="3">
    <source>
        <dbReference type="ARBA" id="ARBA00006991"/>
    </source>
</evidence>
<evidence type="ECO:0000256" key="1">
    <source>
        <dbReference type="ARBA" id="ARBA00003767"/>
    </source>
</evidence>
<dbReference type="PANTHER" id="PTHR14003">
    <property type="entry name" value="TRANSCRIPTIONAL REPRESSOR PROTEIN YY"/>
    <property type="match status" value="1"/>
</dbReference>
<sequence>MKSEARQDCLRKSSPTVTAACSQLWENVQASTSTTLGEDTYSSVDQQNGGMQEKHIKEEPKQDSLYSLADYCSSFFDNRKVVSSPDVFIPDTPVAIGVTNQAGQTRPPGVELQDPANPDAVFNTGETVSAAHCGPSQGDATEQEDVMTSPFSWVRKVKVHQRLKREYQCSHCGKCFPSLSAFKPHERIHTGEKPYECLQCGKTFNRQIALKLHERIHTGEKPYKCSECGKTFNRLNGLLQHRRVHTGEKPYHCKQCGKSFSNWSQANVHERIHTGEKPYHCSECGKSFAYKQNFELHQRTHTGHKPYHCSVCDKFFTQPGVFQVHERTHTGETPYHCGECGKGFSHYGNYKRHQLIHTGQKPYHCSECGKCFTQLTGLQTHQRIHTQEKQCDQGQNA</sequence>
<comment type="subcellular location">
    <subcellularLocation>
        <location evidence="2">Nucleus</location>
    </subcellularLocation>
</comment>
<feature type="domain" description="C2H2-type" evidence="14">
    <location>
        <begin position="195"/>
        <end position="222"/>
    </location>
</feature>
<dbReference type="PROSITE" id="PS50157">
    <property type="entry name" value="ZINC_FINGER_C2H2_2"/>
    <property type="match status" value="8"/>
</dbReference>
<keyword evidence="11" id="KW-0539">Nucleus</keyword>
<keyword evidence="8" id="KW-0805">Transcription regulation</keyword>
<keyword evidence="6 12" id="KW-0863">Zinc-finger</keyword>
<evidence type="ECO:0000256" key="8">
    <source>
        <dbReference type="ARBA" id="ARBA00023015"/>
    </source>
</evidence>
<dbReference type="KEGG" id="ipu:124628719"/>
<comment type="similarity">
    <text evidence="3">Belongs to the krueppel C2H2-type zinc-finger protein family.</text>
</comment>
<dbReference type="FunFam" id="3.30.160.60:FF:000193">
    <property type="entry name" value="Zinc finger protein 300"/>
    <property type="match status" value="1"/>
</dbReference>
<dbReference type="GO" id="GO:0005667">
    <property type="term" value="C:transcription regulator complex"/>
    <property type="evidence" value="ECO:0007669"/>
    <property type="project" value="TreeGrafter"/>
</dbReference>
<dbReference type="FunFam" id="3.30.160.60:FF:000912">
    <property type="entry name" value="Zinc finger protein 660"/>
    <property type="match status" value="2"/>
</dbReference>
<dbReference type="FunFam" id="3.30.160.60:FF:001270">
    <property type="entry name" value="zinc finger protein 583 isoform X1"/>
    <property type="match status" value="1"/>
</dbReference>
<keyword evidence="4" id="KW-0479">Metal-binding</keyword>
<proteinExistence type="inferred from homology"/>
<dbReference type="FunFam" id="3.30.160.60:FF:000384">
    <property type="entry name" value="Zinc finger protein 550"/>
    <property type="match status" value="1"/>
</dbReference>
<gene>
    <name evidence="16" type="primary">LOC124628719</name>
</gene>
<dbReference type="InterPro" id="IPR036236">
    <property type="entry name" value="Znf_C2H2_sf"/>
</dbReference>
<feature type="domain" description="C2H2-type" evidence="14">
    <location>
        <begin position="223"/>
        <end position="250"/>
    </location>
</feature>
<feature type="domain" description="C2H2-type" evidence="14">
    <location>
        <begin position="307"/>
        <end position="334"/>
    </location>
</feature>
<dbReference type="GO" id="GO:0000981">
    <property type="term" value="F:DNA-binding transcription factor activity, RNA polymerase II-specific"/>
    <property type="evidence" value="ECO:0007669"/>
    <property type="project" value="TreeGrafter"/>
</dbReference>
<feature type="region of interest" description="Disordered" evidence="13">
    <location>
        <begin position="32"/>
        <end position="53"/>
    </location>
</feature>
<evidence type="ECO:0000256" key="5">
    <source>
        <dbReference type="ARBA" id="ARBA00022737"/>
    </source>
</evidence>
<name>A0A979F3X9_ICTPU</name>
<reference evidence="16" key="2">
    <citation type="submission" date="2025-08" db="UniProtKB">
        <authorList>
            <consortium name="RefSeq"/>
        </authorList>
    </citation>
    <scope>IDENTIFICATION</scope>
    <source>
        <tissue evidence="16">Blood</tissue>
    </source>
</reference>
<evidence type="ECO:0000256" key="7">
    <source>
        <dbReference type="ARBA" id="ARBA00022833"/>
    </source>
</evidence>
<evidence type="ECO:0000256" key="4">
    <source>
        <dbReference type="ARBA" id="ARBA00022723"/>
    </source>
</evidence>
<evidence type="ECO:0000256" key="2">
    <source>
        <dbReference type="ARBA" id="ARBA00004123"/>
    </source>
</evidence>
<keyword evidence="7" id="KW-0862">Zinc</keyword>